<dbReference type="PANTHER" id="PTHR36966">
    <property type="entry name" value="REP-ASSOCIATED TYROSINE TRANSPOSASE"/>
    <property type="match status" value="1"/>
</dbReference>
<dbReference type="GO" id="GO:0006313">
    <property type="term" value="P:DNA transposition"/>
    <property type="evidence" value="ECO:0007669"/>
    <property type="project" value="InterPro"/>
</dbReference>
<proteinExistence type="predicted"/>
<dbReference type="Gene3D" id="3.30.70.1290">
    <property type="entry name" value="Transposase IS200-like"/>
    <property type="match status" value="1"/>
</dbReference>
<sequence>MHLNKCGKIAYQEWLNTNNKRSNIGLGEFVIMPNHLHGIIFIHKQINPNRDNADTDIFHSPSNDIPAIIRGYKAAVTRQLKGILKHSPWQRNYFEHIIRNEQSYHKITQYIYYNPQYWQDDCFYIQP</sequence>
<protein>
    <recommendedName>
        <fullName evidence="1">Transposase IS200-like domain-containing protein</fullName>
    </recommendedName>
</protein>
<evidence type="ECO:0000259" key="1">
    <source>
        <dbReference type="SMART" id="SM01321"/>
    </source>
</evidence>
<dbReference type="GO" id="GO:0043565">
    <property type="term" value="F:sequence-specific DNA binding"/>
    <property type="evidence" value="ECO:0007669"/>
    <property type="project" value="TreeGrafter"/>
</dbReference>
<accession>A0AB33J8T6</accession>
<dbReference type="InterPro" id="IPR036515">
    <property type="entry name" value="Transposase_17_sf"/>
</dbReference>
<feature type="domain" description="Transposase IS200-like" evidence="1">
    <location>
        <begin position="3"/>
        <end position="114"/>
    </location>
</feature>
<gene>
    <name evidence="2" type="ORF">GTC17254_22440</name>
</gene>
<dbReference type="SMART" id="SM01321">
    <property type="entry name" value="Y1_Tnp"/>
    <property type="match status" value="1"/>
</dbReference>
<dbReference type="SUPFAM" id="SSF143422">
    <property type="entry name" value="Transposase IS200-like"/>
    <property type="match status" value="1"/>
</dbReference>
<name>A0AB33J8T6_9BACT</name>
<dbReference type="EMBL" id="AP035786">
    <property type="protein sequence ID" value="BFO74647.1"/>
    <property type="molecule type" value="Genomic_DNA"/>
</dbReference>
<dbReference type="PANTHER" id="PTHR36966:SF1">
    <property type="entry name" value="REP-ASSOCIATED TYROSINE TRANSPOSASE"/>
    <property type="match status" value="1"/>
</dbReference>
<reference evidence="2" key="1">
    <citation type="submission" date="2024-07" db="EMBL/GenBank/DDBJ databases">
        <title>Complete genome sequence of Prevotella sp. YM-2024 GTC17254.</title>
        <authorList>
            <person name="Hayashi M."/>
            <person name="Muto Y."/>
            <person name="Tanaka K."/>
            <person name="Niwa H."/>
        </authorList>
    </citation>
    <scope>NUCLEOTIDE SEQUENCE</scope>
    <source>
        <strain evidence="2">GTC17254</strain>
    </source>
</reference>
<evidence type="ECO:0000313" key="2">
    <source>
        <dbReference type="EMBL" id="BFO74647.1"/>
    </source>
</evidence>
<dbReference type="GO" id="GO:0004803">
    <property type="term" value="F:transposase activity"/>
    <property type="evidence" value="ECO:0007669"/>
    <property type="project" value="InterPro"/>
</dbReference>
<dbReference type="AlphaFoldDB" id="A0AB33J8T6"/>
<dbReference type="InterPro" id="IPR052715">
    <property type="entry name" value="RAYT_transposase"/>
</dbReference>
<dbReference type="InterPro" id="IPR002686">
    <property type="entry name" value="Transposase_17"/>
</dbReference>
<organism evidence="2">
    <name type="scientific">Prevotella sp. GTC17254</name>
    <dbReference type="NCBI Taxonomy" id="3236794"/>
    <lineage>
        <taxon>Bacteria</taxon>
        <taxon>Pseudomonadati</taxon>
        <taxon>Bacteroidota</taxon>
        <taxon>Bacteroidia</taxon>
        <taxon>Bacteroidales</taxon>
        <taxon>Prevotellaceae</taxon>
        <taxon>Prevotella</taxon>
    </lineage>
</organism>